<sequence>MTYIENYWNKLHIEALAENIISKTVSLVLLLVLFFLAKKIFDMLFTKAIERSISFTKLSPMRQRTMTKLLHNVMNYALYFLLIYWILSILGIPVSSLLAGAGIAGVAVGLGAQGFLSDMVNGFFILFENQLEVDEIVEVGEVSGTVASVGIRTTQIIGFDGTFHFVPNRNINTVSNQSRGNMRAQVDLPIYAHTELEKVIDIVKSVNDNKVPQYPEIVNNPDIIGAITNTNNQLVFRVNIFVQNGQQYTIGPKFFRFYQEALSKEGIQLPTVTPLAHK</sequence>
<dbReference type="SUPFAM" id="SSF50182">
    <property type="entry name" value="Sm-like ribonucleoproteins"/>
    <property type="match status" value="1"/>
</dbReference>
<dbReference type="InterPro" id="IPR049142">
    <property type="entry name" value="MS_channel_1st"/>
</dbReference>
<dbReference type="InterPro" id="IPR011066">
    <property type="entry name" value="MscS_channel_C_sf"/>
</dbReference>
<dbReference type="OrthoDB" id="9809206at2"/>
<dbReference type="InterPro" id="IPR010920">
    <property type="entry name" value="LSM_dom_sf"/>
</dbReference>
<dbReference type="GO" id="GO:0005886">
    <property type="term" value="C:plasma membrane"/>
    <property type="evidence" value="ECO:0007669"/>
    <property type="project" value="UniProtKB-SubCell"/>
</dbReference>
<keyword evidence="6 7" id="KW-0472">Membrane</keyword>
<organism evidence="10 11">
    <name type="scientific">Streptococcus acidominimus</name>
    <dbReference type="NCBI Taxonomy" id="1326"/>
    <lineage>
        <taxon>Bacteria</taxon>
        <taxon>Bacillati</taxon>
        <taxon>Bacillota</taxon>
        <taxon>Bacilli</taxon>
        <taxon>Lactobacillales</taxon>
        <taxon>Streptococcaceae</taxon>
        <taxon>Streptococcus</taxon>
    </lineage>
</organism>
<dbReference type="Pfam" id="PF00924">
    <property type="entry name" value="MS_channel_2nd"/>
    <property type="match status" value="1"/>
</dbReference>
<reference evidence="10 11" key="1">
    <citation type="submission" date="2017-06" db="EMBL/GenBank/DDBJ databases">
        <authorList>
            <consortium name="Pathogen Informatics"/>
        </authorList>
    </citation>
    <scope>NUCLEOTIDE SEQUENCE [LARGE SCALE GENOMIC DNA]</scope>
    <source>
        <strain evidence="10 11">NCTC11291</strain>
    </source>
</reference>
<protein>
    <submittedName>
        <fullName evidence="10">Mechanosensitive ion channel protein</fullName>
    </submittedName>
</protein>
<dbReference type="PANTHER" id="PTHR30460">
    <property type="entry name" value="MODERATE CONDUCTANCE MECHANOSENSITIVE CHANNEL YBIO"/>
    <property type="match status" value="1"/>
</dbReference>
<proteinExistence type="inferred from homology"/>
<evidence type="ECO:0000259" key="9">
    <source>
        <dbReference type="Pfam" id="PF21088"/>
    </source>
</evidence>
<feature type="domain" description="Mechanosensitive ion channel MscS" evidence="8">
    <location>
        <begin position="116"/>
        <end position="179"/>
    </location>
</feature>
<dbReference type="RefSeq" id="WP_095121500.1">
    <property type="nucleotide sequence ID" value="NZ_LT906454.1"/>
</dbReference>
<feature type="domain" description="Mechanosensitive ion channel transmembrane helices 2/3" evidence="9">
    <location>
        <begin position="73"/>
        <end position="113"/>
    </location>
</feature>
<gene>
    <name evidence="10" type="primary">ynaI</name>
    <name evidence="10" type="ORF">SAMEA4504048_00217</name>
</gene>
<evidence type="ECO:0000256" key="6">
    <source>
        <dbReference type="ARBA" id="ARBA00023136"/>
    </source>
</evidence>
<dbReference type="Proteomes" id="UP000215144">
    <property type="component" value="Chromosome 1"/>
</dbReference>
<dbReference type="InterPro" id="IPR011014">
    <property type="entry name" value="MscS_channel_TM-2"/>
</dbReference>
<dbReference type="KEGG" id="saco:SAME_00217"/>
<evidence type="ECO:0000256" key="3">
    <source>
        <dbReference type="ARBA" id="ARBA00022475"/>
    </source>
</evidence>
<dbReference type="PANTHER" id="PTHR30460:SF0">
    <property type="entry name" value="MODERATE CONDUCTANCE MECHANOSENSITIVE CHANNEL YBIO"/>
    <property type="match status" value="1"/>
</dbReference>
<dbReference type="InterPro" id="IPR006685">
    <property type="entry name" value="MscS_channel_2nd"/>
</dbReference>
<feature type="transmembrane region" description="Helical" evidence="7">
    <location>
        <begin position="97"/>
        <end position="116"/>
    </location>
</feature>
<name>A0A239WEZ9_STRAI</name>
<evidence type="ECO:0000256" key="1">
    <source>
        <dbReference type="ARBA" id="ARBA00004651"/>
    </source>
</evidence>
<feature type="transmembrane region" description="Helical" evidence="7">
    <location>
        <begin position="20"/>
        <end position="37"/>
    </location>
</feature>
<comment type="subcellular location">
    <subcellularLocation>
        <location evidence="1">Cell membrane</location>
        <topology evidence="1">Multi-pass membrane protein</topology>
    </subcellularLocation>
</comment>
<dbReference type="InterPro" id="IPR045276">
    <property type="entry name" value="YbiO_bact"/>
</dbReference>
<evidence type="ECO:0000256" key="7">
    <source>
        <dbReference type="SAM" id="Phobius"/>
    </source>
</evidence>
<keyword evidence="5 7" id="KW-1133">Transmembrane helix</keyword>
<dbReference type="Gene3D" id="3.30.70.100">
    <property type="match status" value="1"/>
</dbReference>
<evidence type="ECO:0000256" key="2">
    <source>
        <dbReference type="ARBA" id="ARBA00008017"/>
    </source>
</evidence>
<feature type="transmembrane region" description="Helical" evidence="7">
    <location>
        <begin position="69"/>
        <end position="91"/>
    </location>
</feature>
<accession>A0A239WEZ9</accession>
<dbReference type="AlphaFoldDB" id="A0A239WEZ9"/>
<comment type="similarity">
    <text evidence="2">Belongs to the MscS (TC 1.A.23) family.</text>
</comment>
<evidence type="ECO:0000313" key="10">
    <source>
        <dbReference type="EMBL" id="SNV32992.1"/>
    </source>
</evidence>
<dbReference type="EMBL" id="LT906454">
    <property type="protein sequence ID" value="SNV32992.1"/>
    <property type="molecule type" value="Genomic_DNA"/>
</dbReference>
<dbReference type="SUPFAM" id="SSF82689">
    <property type="entry name" value="Mechanosensitive channel protein MscS (YggB), C-terminal domain"/>
    <property type="match status" value="1"/>
</dbReference>
<dbReference type="InterPro" id="IPR023408">
    <property type="entry name" value="MscS_beta-dom_sf"/>
</dbReference>
<evidence type="ECO:0000313" key="11">
    <source>
        <dbReference type="Proteomes" id="UP000215144"/>
    </source>
</evidence>
<keyword evidence="3" id="KW-1003">Cell membrane</keyword>
<evidence type="ECO:0000256" key="4">
    <source>
        <dbReference type="ARBA" id="ARBA00022692"/>
    </source>
</evidence>
<evidence type="ECO:0000256" key="5">
    <source>
        <dbReference type="ARBA" id="ARBA00022989"/>
    </source>
</evidence>
<keyword evidence="4 7" id="KW-0812">Transmembrane</keyword>
<evidence type="ECO:0000259" key="8">
    <source>
        <dbReference type="Pfam" id="PF00924"/>
    </source>
</evidence>
<dbReference type="Pfam" id="PF21088">
    <property type="entry name" value="MS_channel_1st"/>
    <property type="match status" value="1"/>
</dbReference>
<dbReference type="SUPFAM" id="SSF82861">
    <property type="entry name" value="Mechanosensitive channel protein MscS (YggB), transmembrane region"/>
    <property type="match status" value="1"/>
</dbReference>
<dbReference type="GO" id="GO:0008381">
    <property type="term" value="F:mechanosensitive monoatomic ion channel activity"/>
    <property type="evidence" value="ECO:0007669"/>
    <property type="project" value="InterPro"/>
</dbReference>
<dbReference type="Gene3D" id="2.30.30.60">
    <property type="match status" value="1"/>
</dbReference>
<dbReference type="Gene3D" id="1.10.287.1260">
    <property type="match status" value="1"/>
</dbReference>